<reference evidence="2 3" key="1">
    <citation type="submission" date="2019-01" db="EMBL/GenBank/DDBJ databases">
        <title>Complete genome of a denitifying bacterium Halomons sp. BC-M4-5.</title>
        <authorList>
            <person name="Wang L."/>
            <person name="Shao Z."/>
        </authorList>
    </citation>
    <scope>NUCLEOTIDE SEQUENCE [LARGE SCALE GENOMIC DNA]</scope>
    <source>
        <strain evidence="2 3">BC-M4-5</strain>
    </source>
</reference>
<organism evidence="2 3">
    <name type="scientific">Billgrantia tianxiuensis</name>
    <dbReference type="NCBI Taxonomy" id="2497861"/>
    <lineage>
        <taxon>Bacteria</taxon>
        <taxon>Pseudomonadati</taxon>
        <taxon>Pseudomonadota</taxon>
        <taxon>Gammaproteobacteria</taxon>
        <taxon>Oceanospirillales</taxon>
        <taxon>Halomonadaceae</taxon>
        <taxon>Billgrantia</taxon>
    </lineage>
</organism>
<dbReference type="KEGG" id="htx:EKK97_19115"/>
<dbReference type="PROSITE" id="PS50222">
    <property type="entry name" value="EF_HAND_2"/>
    <property type="match status" value="1"/>
</dbReference>
<dbReference type="Gene3D" id="1.10.238.10">
    <property type="entry name" value="EF-hand"/>
    <property type="match status" value="1"/>
</dbReference>
<dbReference type="EMBL" id="CP035042">
    <property type="protein sequence ID" value="QHC52213.1"/>
    <property type="molecule type" value="Genomic_DNA"/>
</dbReference>
<dbReference type="CDD" id="cd00051">
    <property type="entry name" value="EFh"/>
    <property type="match status" value="1"/>
</dbReference>
<dbReference type="Pfam" id="PF13202">
    <property type="entry name" value="EF-hand_5"/>
    <property type="match status" value="2"/>
</dbReference>
<gene>
    <name evidence="2" type="ORF">EKK97_19115</name>
</gene>
<sequence>MSENRTVSCPRSSLGICLGRKGAEELVPLPPTSSHTGQNGFDRLDLDGDGYISREEAQAGTLPEIFLFMDRSHDGRISRQEFHHRPR</sequence>
<keyword evidence="3" id="KW-1185">Reference proteome</keyword>
<dbReference type="InterPro" id="IPR018247">
    <property type="entry name" value="EF_Hand_1_Ca_BS"/>
</dbReference>
<accession>A0A6I6SX35</accession>
<dbReference type="AlphaFoldDB" id="A0A6I6SX35"/>
<evidence type="ECO:0000313" key="3">
    <source>
        <dbReference type="Proteomes" id="UP000464013"/>
    </source>
</evidence>
<evidence type="ECO:0000259" key="1">
    <source>
        <dbReference type="PROSITE" id="PS50222"/>
    </source>
</evidence>
<dbReference type="OrthoDB" id="6169885at2"/>
<dbReference type="Proteomes" id="UP000464013">
    <property type="component" value="Chromosome"/>
</dbReference>
<dbReference type="GO" id="GO:0005509">
    <property type="term" value="F:calcium ion binding"/>
    <property type="evidence" value="ECO:0007669"/>
    <property type="project" value="InterPro"/>
</dbReference>
<dbReference type="InterPro" id="IPR011992">
    <property type="entry name" value="EF-hand-dom_pair"/>
</dbReference>
<dbReference type="InterPro" id="IPR002048">
    <property type="entry name" value="EF_hand_dom"/>
</dbReference>
<proteinExistence type="predicted"/>
<protein>
    <submittedName>
        <fullName evidence="2">EF-hand domain-containing protein</fullName>
    </submittedName>
</protein>
<name>A0A6I6SX35_9GAMM</name>
<dbReference type="PROSITE" id="PS00018">
    <property type="entry name" value="EF_HAND_1"/>
    <property type="match status" value="1"/>
</dbReference>
<evidence type="ECO:0000313" key="2">
    <source>
        <dbReference type="EMBL" id="QHC52213.1"/>
    </source>
</evidence>
<dbReference type="SUPFAM" id="SSF47473">
    <property type="entry name" value="EF-hand"/>
    <property type="match status" value="1"/>
</dbReference>
<feature type="domain" description="EF-hand" evidence="1">
    <location>
        <begin position="57"/>
        <end position="87"/>
    </location>
</feature>